<keyword evidence="4" id="KW-1133">Transmembrane helix</keyword>
<dbReference type="PANTHER" id="PTHR22550">
    <property type="entry name" value="SPORE GERMINATION PROTEIN"/>
    <property type="match status" value="1"/>
</dbReference>
<dbReference type="InterPro" id="IPR050768">
    <property type="entry name" value="UPF0353/GerABKA_families"/>
</dbReference>
<reference evidence="6" key="1">
    <citation type="submission" date="2016-10" db="EMBL/GenBank/DDBJ databases">
        <authorList>
            <person name="Varghese N."/>
            <person name="Submissions S."/>
        </authorList>
    </citation>
    <scope>NUCLEOTIDE SEQUENCE [LARGE SCALE GENOMIC DNA]</scope>
    <source>
        <strain evidence="6">DSM 3669</strain>
    </source>
</reference>
<comment type="similarity">
    <text evidence="1">Belongs to the GerABKA family.</text>
</comment>
<dbReference type="AlphaFoldDB" id="A0A1I6DW92"/>
<feature type="transmembrane region" description="Helical" evidence="4">
    <location>
        <begin position="362"/>
        <end position="379"/>
    </location>
</feature>
<evidence type="ECO:0000256" key="1">
    <source>
        <dbReference type="ARBA" id="ARBA00005278"/>
    </source>
</evidence>
<proteinExistence type="inferred from homology"/>
<accession>A0A1I6DW92</accession>
<feature type="transmembrane region" description="Helical" evidence="4">
    <location>
        <begin position="391"/>
        <end position="408"/>
    </location>
</feature>
<feature type="transmembrane region" description="Helical" evidence="4">
    <location>
        <begin position="414"/>
        <end position="431"/>
    </location>
</feature>
<dbReference type="PANTHER" id="PTHR22550:SF5">
    <property type="entry name" value="LEUCINE ZIPPER PROTEIN 4"/>
    <property type="match status" value="1"/>
</dbReference>
<dbReference type="Pfam" id="PF03323">
    <property type="entry name" value="GerA"/>
    <property type="match status" value="1"/>
</dbReference>
<evidence type="ECO:0000313" key="6">
    <source>
        <dbReference type="Proteomes" id="UP000199584"/>
    </source>
</evidence>
<dbReference type="EMBL" id="FOYM01000019">
    <property type="protein sequence ID" value="SFR09774.1"/>
    <property type="molecule type" value="Genomic_DNA"/>
</dbReference>
<organism evidence="5 6">
    <name type="scientific">Desulfoscipio geothermicus DSM 3669</name>
    <dbReference type="NCBI Taxonomy" id="1121426"/>
    <lineage>
        <taxon>Bacteria</taxon>
        <taxon>Bacillati</taxon>
        <taxon>Bacillota</taxon>
        <taxon>Clostridia</taxon>
        <taxon>Eubacteriales</taxon>
        <taxon>Desulfallaceae</taxon>
        <taxon>Desulfoscipio</taxon>
    </lineage>
</organism>
<feature type="region of interest" description="Disordered" evidence="3">
    <location>
        <begin position="516"/>
        <end position="540"/>
    </location>
</feature>
<evidence type="ECO:0000256" key="3">
    <source>
        <dbReference type="SAM" id="MobiDB-lite"/>
    </source>
</evidence>
<evidence type="ECO:0000256" key="4">
    <source>
        <dbReference type="SAM" id="Phobius"/>
    </source>
</evidence>
<sequence length="540" mass="59820">MLRNFKYKFRTWKKNLTPNNTAPKAGDESDKQVLSKNLSVNLDLVRKKLGNSMDLIIREFNLGNTRAALVCLDGLVDKEIADTHILQPMLIHARMAEPTPVKGKNELWKFIKDNNLSAIDYKEVYTLDEVLNKIISGFTALLIDGLAAALVINTVGFEARDVKEPETEAVVRGPREGFTERLQVNTALLRRKIKSPDLRLERMTLGRVTKTDICIAYVQGIANDKIVDELKKRLQRIEIDAVLESGYIEAFIEDAPFSMFATVGNTEKPDIAAAKMLEGRVAVLVDGSPMTLTIPYLFIETIQVSEDYYSRWLSGTMMRWFRILSITLTTQLPALYVATVSFNAEVLPTILLITIAASREGVPLPAAVEMLFLGIIFEILREAGIRQPRPVGQAVSIIGALVIGEAAINAGLVSAPAVMVTVLTGIASFTIPAQSITYIFIRLLLLALAATTGFFGLILGIIIVLIHMASLRSFGVPYLSPLAPANFGDWKDFLFRAPLWTMFSRPSVIGWQNRKRTGAFGMPRPPKDEEKKPAGEGERE</sequence>
<keyword evidence="4" id="KW-0812">Transmembrane</keyword>
<dbReference type="STRING" id="39060.SAMN05660706_11956"/>
<feature type="compositionally biased region" description="Basic and acidic residues" evidence="3">
    <location>
        <begin position="525"/>
        <end position="540"/>
    </location>
</feature>
<feature type="transmembrane region" description="Helical" evidence="4">
    <location>
        <begin position="443"/>
        <end position="469"/>
    </location>
</feature>
<dbReference type="GO" id="GO:0009847">
    <property type="term" value="P:spore germination"/>
    <property type="evidence" value="ECO:0007669"/>
    <property type="project" value="InterPro"/>
</dbReference>
<keyword evidence="6" id="KW-1185">Reference proteome</keyword>
<name>A0A1I6DW92_9FIRM</name>
<dbReference type="InterPro" id="IPR004995">
    <property type="entry name" value="Spore_Ger"/>
</dbReference>
<evidence type="ECO:0000256" key="2">
    <source>
        <dbReference type="ARBA" id="ARBA00023136"/>
    </source>
</evidence>
<protein>
    <submittedName>
        <fullName evidence="5">Spore germination protein KA</fullName>
    </submittedName>
</protein>
<dbReference type="GO" id="GO:0016020">
    <property type="term" value="C:membrane"/>
    <property type="evidence" value="ECO:0007669"/>
    <property type="project" value="InterPro"/>
</dbReference>
<dbReference type="Proteomes" id="UP000199584">
    <property type="component" value="Unassembled WGS sequence"/>
</dbReference>
<dbReference type="RefSeq" id="WP_165608297.1">
    <property type="nucleotide sequence ID" value="NZ_FOYM01000019.1"/>
</dbReference>
<gene>
    <name evidence="5" type="ORF">SAMN05660706_11956</name>
</gene>
<dbReference type="PIRSF" id="PIRSF005690">
    <property type="entry name" value="GerBA"/>
    <property type="match status" value="1"/>
</dbReference>
<evidence type="ECO:0000313" key="5">
    <source>
        <dbReference type="EMBL" id="SFR09774.1"/>
    </source>
</evidence>
<keyword evidence="2 4" id="KW-0472">Membrane</keyword>
<feature type="transmembrane region" description="Helical" evidence="4">
    <location>
        <begin position="320"/>
        <end position="342"/>
    </location>
</feature>